<dbReference type="AlphaFoldDB" id="A0A0B4F9U4"/>
<dbReference type="OrthoDB" id="4954733at2759"/>
<evidence type="ECO:0000313" key="4">
    <source>
        <dbReference type="Proteomes" id="UP000031186"/>
    </source>
</evidence>
<dbReference type="Proteomes" id="UP000031186">
    <property type="component" value="Unassembled WGS sequence"/>
</dbReference>
<feature type="compositionally biased region" description="Polar residues" evidence="1">
    <location>
        <begin position="55"/>
        <end position="65"/>
    </location>
</feature>
<dbReference type="VEuPathDB" id="FungiDB:MAN_06681"/>
<reference evidence="3 4" key="1">
    <citation type="journal article" date="2014" name="Proc. Natl. Acad. Sci. U.S.A.">
        <title>Trajectory and genomic determinants of fungal-pathogen speciation and host adaptation.</title>
        <authorList>
            <person name="Hu X."/>
            <person name="Xiao G."/>
            <person name="Zheng P."/>
            <person name="Shang Y."/>
            <person name="Su Y."/>
            <person name="Zhang X."/>
            <person name="Liu X."/>
            <person name="Zhan S."/>
            <person name="St Leger R.J."/>
            <person name="Wang C."/>
        </authorList>
    </citation>
    <scope>NUCLEOTIDE SEQUENCE [LARGE SCALE GENOMIC DNA]</scope>
    <source>
        <strain evidence="3 4">ARSEF 549</strain>
    </source>
</reference>
<dbReference type="EMBL" id="AZNF01000008">
    <property type="protein sequence ID" value="KID64507.1"/>
    <property type="molecule type" value="Genomic_DNA"/>
</dbReference>
<keyword evidence="2" id="KW-0812">Transmembrane</keyword>
<keyword evidence="4" id="KW-1185">Reference proteome</keyword>
<gene>
    <name evidence="3" type="ORF">MAN_06681</name>
</gene>
<name>A0A0B4F9U4_METAF</name>
<feature type="transmembrane region" description="Helical" evidence="2">
    <location>
        <begin position="208"/>
        <end position="228"/>
    </location>
</feature>
<protein>
    <submittedName>
        <fullName evidence="3">Uncharacterized protein</fullName>
    </submittedName>
</protein>
<accession>A0A0B4F9U4</accession>
<feature type="transmembrane region" description="Helical" evidence="2">
    <location>
        <begin position="240"/>
        <end position="259"/>
    </location>
</feature>
<comment type="caution">
    <text evidence="3">The sequence shown here is derived from an EMBL/GenBank/DDBJ whole genome shotgun (WGS) entry which is preliminary data.</text>
</comment>
<evidence type="ECO:0000256" key="2">
    <source>
        <dbReference type="SAM" id="Phobius"/>
    </source>
</evidence>
<evidence type="ECO:0000313" key="3">
    <source>
        <dbReference type="EMBL" id="KID64507.1"/>
    </source>
</evidence>
<dbReference type="HOGENOM" id="CLU_1065895_0_0_1"/>
<feature type="region of interest" description="Disordered" evidence="1">
    <location>
        <begin position="54"/>
        <end position="90"/>
    </location>
</feature>
<sequence length="261" mass="27961">MEHSVPRINLVHDQRPDDLLSSISAILASMVNRGGVSTENIGEHSQTKLRGTALADTNSESSTQELCVPEDPGNSDPSASNSPTEFIPESLWSTPDSDLLVYPATQHHDNAVRPVLPMPAQGSCVTSAASRCASAQPAPILPSGDKVLHQQYADSSCQTRLSSATNLIQPLRPRDGSTTASNWCGQSHITNDDHGRMDRVALQSDDELHWAVQPALILIGVGLCVIIVEIQLIIKVIHMIVVIAAEFVCLLKGLGLGSIHF</sequence>
<keyword evidence="2" id="KW-0472">Membrane</keyword>
<organism evidence="3 4">
    <name type="scientific">Metarhizium anisopliae (strain ARSEF 549)</name>
    <dbReference type="NCBI Taxonomy" id="3151832"/>
    <lineage>
        <taxon>Eukaryota</taxon>
        <taxon>Fungi</taxon>
        <taxon>Dikarya</taxon>
        <taxon>Ascomycota</taxon>
        <taxon>Pezizomycotina</taxon>
        <taxon>Sordariomycetes</taxon>
        <taxon>Hypocreomycetidae</taxon>
        <taxon>Hypocreales</taxon>
        <taxon>Clavicipitaceae</taxon>
        <taxon>Metarhizium</taxon>
    </lineage>
</organism>
<evidence type="ECO:0000256" key="1">
    <source>
        <dbReference type="SAM" id="MobiDB-lite"/>
    </source>
</evidence>
<keyword evidence="2" id="KW-1133">Transmembrane helix</keyword>
<proteinExistence type="predicted"/>
<feature type="compositionally biased region" description="Polar residues" evidence="1">
    <location>
        <begin position="75"/>
        <end position="84"/>
    </location>
</feature>
<feature type="non-terminal residue" evidence="3">
    <location>
        <position position="1"/>
    </location>
</feature>